<gene>
    <name evidence="2" type="ORF">S01H4_57215</name>
</gene>
<organism evidence="2">
    <name type="scientific">marine sediment metagenome</name>
    <dbReference type="NCBI Taxonomy" id="412755"/>
    <lineage>
        <taxon>unclassified sequences</taxon>
        <taxon>metagenomes</taxon>
        <taxon>ecological metagenomes</taxon>
    </lineage>
</organism>
<evidence type="ECO:0000259" key="1">
    <source>
        <dbReference type="Pfam" id="PF17131"/>
    </source>
</evidence>
<dbReference type="Pfam" id="PF17131">
    <property type="entry name" value="LolA_like"/>
    <property type="match status" value="1"/>
</dbReference>
<comment type="caution">
    <text evidence="2">The sequence shown here is derived from an EMBL/GenBank/DDBJ whole genome shotgun (WGS) entry which is preliminary data.</text>
</comment>
<dbReference type="Gene3D" id="2.50.20.10">
    <property type="entry name" value="Lipoprotein localisation LolA/LolB/LppX"/>
    <property type="match status" value="1"/>
</dbReference>
<dbReference type="AlphaFoldDB" id="X1ECJ8"/>
<feature type="domain" description="Uncharacterized protein TP-0789" evidence="1">
    <location>
        <begin position="79"/>
        <end position="177"/>
    </location>
</feature>
<proteinExistence type="predicted"/>
<dbReference type="EMBL" id="BART01033255">
    <property type="protein sequence ID" value="GAH18070.1"/>
    <property type="molecule type" value="Genomic_DNA"/>
</dbReference>
<evidence type="ECO:0000313" key="2">
    <source>
        <dbReference type="EMBL" id="GAH18070.1"/>
    </source>
</evidence>
<sequence>MNNRLKRVVTAAFLLMFALPLMSRQSLADDPAARSIMEKVDARDDGDNQTSDMEMILIDKRGKKRFRRIATYSKDKGDDTMRLMFFKHPADIKDTSFLTMDYDDPSKDDDQWLYLPALRKTKRIASTDKSGSFMGSDLNYSDMTDRNLPDYDFNLKKEMEVKGAKTWLIESIPRTKKVVRETG</sequence>
<feature type="non-terminal residue" evidence="2">
    <location>
        <position position="183"/>
    </location>
</feature>
<name>X1ECJ8_9ZZZZ</name>
<accession>X1ECJ8</accession>
<dbReference type="CDD" id="cd16329">
    <property type="entry name" value="LolA_like"/>
    <property type="match status" value="1"/>
</dbReference>
<dbReference type="InterPro" id="IPR033399">
    <property type="entry name" value="TP_0789-like"/>
</dbReference>
<reference evidence="2" key="1">
    <citation type="journal article" date="2014" name="Front. Microbiol.">
        <title>High frequency of phylogenetically diverse reductive dehalogenase-homologous genes in deep subseafloor sedimentary metagenomes.</title>
        <authorList>
            <person name="Kawai M."/>
            <person name="Futagami T."/>
            <person name="Toyoda A."/>
            <person name="Takaki Y."/>
            <person name="Nishi S."/>
            <person name="Hori S."/>
            <person name="Arai W."/>
            <person name="Tsubouchi T."/>
            <person name="Morono Y."/>
            <person name="Uchiyama I."/>
            <person name="Ito T."/>
            <person name="Fujiyama A."/>
            <person name="Inagaki F."/>
            <person name="Takami H."/>
        </authorList>
    </citation>
    <scope>NUCLEOTIDE SEQUENCE</scope>
    <source>
        <strain evidence="2">Expedition CK06-06</strain>
    </source>
</reference>
<protein>
    <recommendedName>
        <fullName evidence="1">Uncharacterized protein TP-0789 domain-containing protein</fullName>
    </recommendedName>
</protein>